<dbReference type="RefSeq" id="WP_106648142.1">
    <property type="nucleotide sequence ID" value="NZ_BMGO01000001.1"/>
</dbReference>
<dbReference type="AlphaFoldDB" id="A0A2K9AR38"/>
<dbReference type="InterPro" id="IPR050767">
    <property type="entry name" value="Sel1_AlgK"/>
</dbReference>
<dbReference type="OrthoDB" id="6466104at2"/>
<protein>
    <submittedName>
        <fullName evidence="1">Sel1 repeat family protein</fullName>
    </submittedName>
</protein>
<dbReference type="Pfam" id="PF08238">
    <property type="entry name" value="Sel1"/>
    <property type="match status" value="3"/>
</dbReference>
<dbReference type="InterPro" id="IPR011990">
    <property type="entry name" value="TPR-like_helical_dom_sf"/>
</dbReference>
<sequence>MKKLSNSYQLGLLVGLLGLFALMLAACGASPEDVKRCEQHYHAKSYKIAAKYCKKGAKSGDESAQYHYAMMLYRGLGVEVDSQEASKWMKRSARQGYQKAEFHNAIYFLTTKDDSVSLQQKQDALKTMQNFAEQGDKVAQYWMGNTFYFGYIEGRKSFNEAVYWYQLAVEQGSYQAMNNLAWLKVVSQGTELFDPEQGLALALQVIEKYPESHGYLDTLAAAYAANGQFDKATATQLKVIELASHDDCEKCDKLVDYYQVRLQLYLNKKPVIKSLEN</sequence>
<accession>A0A2K9AR38</accession>
<dbReference type="PANTHER" id="PTHR11102">
    <property type="entry name" value="SEL-1-LIKE PROTEIN"/>
    <property type="match status" value="1"/>
</dbReference>
<dbReference type="PROSITE" id="PS51257">
    <property type="entry name" value="PROKAR_LIPOPROTEIN"/>
    <property type="match status" value="1"/>
</dbReference>
<gene>
    <name evidence="1" type="ORF">CW740_09705</name>
</gene>
<dbReference type="Proteomes" id="UP000232693">
    <property type="component" value="Chromosome"/>
</dbReference>
<keyword evidence="2" id="KW-1185">Reference proteome</keyword>
<proteinExistence type="predicted"/>
<dbReference type="InterPro" id="IPR006597">
    <property type="entry name" value="Sel1-like"/>
</dbReference>
<evidence type="ECO:0000313" key="2">
    <source>
        <dbReference type="Proteomes" id="UP000232693"/>
    </source>
</evidence>
<dbReference type="KEGG" id="kpd:CW740_09705"/>
<name>A0A2K9AR38_9GAMM</name>
<dbReference type="SUPFAM" id="SSF81901">
    <property type="entry name" value="HCP-like"/>
    <property type="match status" value="1"/>
</dbReference>
<reference evidence="1 2" key="1">
    <citation type="submission" date="2017-12" db="EMBL/GenBank/DDBJ databases">
        <title>Kangiella profundi FT102 completed genome.</title>
        <authorList>
            <person name="Xu J."/>
            <person name="Wang J."/>
            <person name="Lu Y."/>
        </authorList>
    </citation>
    <scope>NUCLEOTIDE SEQUENCE [LARGE SCALE GENOMIC DNA]</scope>
    <source>
        <strain evidence="1 2">FT102</strain>
    </source>
</reference>
<dbReference type="Gene3D" id="1.25.40.10">
    <property type="entry name" value="Tetratricopeptide repeat domain"/>
    <property type="match status" value="1"/>
</dbReference>
<dbReference type="SMART" id="SM00671">
    <property type="entry name" value="SEL1"/>
    <property type="match status" value="2"/>
</dbReference>
<dbReference type="EMBL" id="CP025120">
    <property type="protein sequence ID" value="AUD80092.1"/>
    <property type="molecule type" value="Genomic_DNA"/>
</dbReference>
<dbReference type="PANTHER" id="PTHR11102:SF160">
    <property type="entry name" value="ERAD-ASSOCIATED E3 UBIQUITIN-PROTEIN LIGASE COMPONENT HRD3"/>
    <property type="match status" value="1"/>
</dbReference>
<organism evidence="1 2">
    <name type="scientific">Kangiella profundi</name>
    <dbReference type="NCBI Taxonomy" id="1561924"/>
    <lineage>
        <taxon>Bacteria</taxon>
        <taxon>Pseudomonadati</taxon>
        <taxon>Pseudomonadota</taxon>
        <taxon>Gammaproteobacteria</taxon>
        <taxon>Kangiellales</taxon>
        <taxon>Kangiellaceae</taxon>
        <taxon>Kangiella</taxon>
    </lineage>
</organism>
<evidence type="ECO:0000313" key="1">
    <source>
        <dbReference type="EMBL" id="AUD80092.1"/>
    </source>
</evidence>